<keyword evidence="7 8" id="KW-0408">Iron</keyword>
<feature type="transmembrane region" description="Helical" evidence="9">
    <location>
        <begin position="12"/>
        <end position="30"/>
    </location>
</feature>
<evidence type="ECO:0000256" key="1">
    <source>
        <dbReference type="ARBA" id="ARBA00001931"/>
    </source>
</evidence>
<proteinExistence type="inferred from homology"/>
<dbReference type="InterPro" id="IPR018391">
    <property type="entry name" value="PQQ_b-propeller_rpt"/>
</dbReference>
<reference evidence="11 12" key="1">
    <citation type="submission" date="2018-06" db="EMBL/GenBank/DDBJ databases">
        <title>Genomic Encyclopedia of Archaeal and Bacterial Type Strains, Phase II (KMG-II): from individual species to whole genera.</title>
        <authorList>
            <person name="Goeker M."/>
        </authorList>
    </citation>
    <scope>NUCLEOTIDE SEQUENCE [LARGE SCALE GENOMIC DNA]</scope>
    <source>
        <strain evidence="11 12">DSM 23522</strain>
    </source>
</reference>
<dbReference type="GO" id="GO:0020037">
    <property type="term" value="F:heme binding"/>
    <property type="evidence" value="ECO:0007669"/>
    <property type="project" value="InterPro"/>
</dbReference>
<evidence type="ECO:0000256" key="3">
    <source>
        <dbReference type="ARBA" id="ARBA00022617"/>
    </source>
</evidence>
<dbReference type="InterPro" id="IPR011047">
    <property type="entry name" value="Quinoprotein_ADH-like_sf"/>
</dbReference>
<keyword evidence="12" id="KW-1185">Reference proteome</keyword>
<dbReference type="InterPro" id="IPR036909">
    <property type="entry name" value="Cyt_c-like_dom_sf"/>
</dbReference>
<dbReference type="Pfam" id="PF01011">
    <property type="entry name" value="PQQ"/>
    <property type="match status" value="2"/>
</dbReference>
<keyword evidence="4 8" id="KW-0479">Metal-binding</keyword>
<dbReference type="PANTHER" id="PTHR32303">
    <property type="entry name" value="QUINOPROTEIN ALCOHOL DEHYDROGENASE (CYTOCHROME C)"/>
    <property type="match status" value="1"/>
</dbReference>
<comment type="similarity">
    <text evidence="2">Belongs to the bacterial PQQ dehydrogenase family.</text>
</comment>
<evidence type="ECO:0000256" key="2">
    <source>
        <dbReference type="ARBA" id="ARBA00008156"/>
    </source>
</evidence>
<dbReference type="Proteomes" id="UP000249696">
    <property type="component" value="Unassembled WGS sequence"/>
</dbReference>
<keyword evidence="5" id="KW-0732">Signal</keyword>
<protein>
    <submittedName>
        <fullName evidence="11">Quinoprotein glucose dehydrogenase</fullName>
    </submittedName>
</protein>
<accession>A0A327R2H1</accession>
<dbReference type="GO" id="GO:0046872">
    <property type="term" value="F:metal ion binding"/>
    <property type="evidence" value="ECO:0007669"/>
    <property type="project" value="UniProtKB-KW"/>
</dbReference>
<dbReference type="Gene3D" id="2.140.10.10">
    <property type="entry name" value="Quinoprotein alcohol dehydrogenase-like superfamily"/>
    <property type="match status" value="2"/>
</dbReference>
<dbReference type="GO" id="GO:0016491">
    <property type="term" value="F:oxidoreductase activity"/>
    <property type="evidence" value="ECO:0007669"/>
    <property type="project" value="UniProtKB-KW"/>
</dbReference>
<dbReference type="InterPro" id="IPR009056">
    <property type="entry name" value="Cyt_c-like_dom"/>
</dbReference>
<evidence type="ECO:0000259" key="10">
    <source>
        <dbReference type="PROSITE" id="PS51007"/>
    </source>
</evidence>
<evidence type="ECO:0000313" key="12">
    <source>
        <dbReference type="Proteomes" id="UP000249696"/>
    </source>
</evidence>
<dbReference type="EMBL" id="QLLN01000005">
    <property type="protein sequence ID" value="RAJ10258.1"/>
    <property type="molecule type" value="Genomic_DNA"/>
</dbReference>
<keyword evidence="9" id="KW-0812">Transmembrane</keyword>
<comment type="caution">
    <text evidence="11">The sequence shown here is derived from an EMBL/GenBank/DDBJ whole genome shotgun (WGS) entry which is preliminary data.</text>
</comment>
<dbReference type="PROSITE" id="PS51007">
    <property type="entry name" value="CYTC"/>
    <property type="match status" value="1"/>
</dbReference>
<dbReference type="PANTHER" id="PTHR32303:SF4">
    <property type="entry name" value="QUINOPROTEIN GLUCOSE DEHYDROGENASE"/>
    <property type="match status" value="1"/>
</dbReference>
<evidence type="ECO:0000256" key="8">
    <source>
        <dbReference type="PROSITE-ProRule" id="PRU00433"/>
    </source>
</evidence>
<evidence type="ECO:0000256" key="9">
    <source>
        <dbReference type="SAM" id="Phobius"/>
    </source>
</evidence>
<dbReference type="SMART" id="SM00564">
    <property type="entry name" value="PQQ"/>
    <property type="match status" value="5"/>
</dbReference>
<sequence length="769" mass="85148">MWTNTSKNSQSSQYFVLSLFVAVIFFALLGCTEKIVDGNNQHRSWEDYGGSPDQSKYVDLNQIDKFNVKELEVAWFYPTGDNKAYQFSPIIVDNQMFVLAKNNSLVALNASTGEEIWIHANLTGIARRGINYWESKDGRDKRLIFQINDYLQAIDATTGKSILAFGENGLVDLKKGLGRDPNSLVRVQSGSPGKIFEDLLLLGSSTGESYMSTPGHLRAFNVVTGKLEWTFHTIPQPGEYGYETWPKDAHKYVGGVNCWGEISLDIERGIAYYPLGSPTFDYYGADRIGSNLYGNCILALDARTGKRIWHFQTVHHDLWDYDLSAAPQLITVNHNGKEIDAVAVAAKNGFLFVFNRVTGEPLWPIEERPVPSSKVVGEEAWPTQPFPTVVPPISRQEITKEDLSIIFLTEKEREEWKLKLDSIPSGLYTPLSDKTETLAMPGPVGGVNWGMTAANPTEGTVFVISINWPSVYDKLLTLDQLQNRSTKVPVSTGNSVIYQQNCASCHGVNRTGLVGPSLIDIEQSMQFNDFSQVLISGRGDMPSFSHLRDEEIKELYDFLADQSRNQSEGRGKNTSEIPLGPVVAVGGASGGLEKRTIVREGGRYGAPYPDGVKVDHGRMYLDEWGLHAPYIINPPWSEIMAFDLNKGEIKWKRSLGEDSEANKLGFKNTGVMRSTRNGMIVTSTGLVFSTSKDGNIYAFDADNGEELWSSKLPAATQGLPAMYEENNRQYLVIPAMAGPLKFGRGGNTLATDKDSDPQGGYIVYALPID</sequence>
<dbReference type="Gene3D" id="1.10.760.10">
    <property type="entry name" value="Cytochrome c-like domain"/>
    <property type="match status" value="1"/>
</dbReference>
<evidence type="ECO:0000256" key="6">
    <source>
        <dbReference type="ARBA" id="ARBA00023002"/>
    </source>
</evidence>
<dbReference type="SUPFAM" id="SSF46626">
    <property type="entry name" value="Cytochrome c"/>
    <property type="match status" value="1"/>
</dbReference>
<dbReference type="SUPFAM" id="SSF50998">
    <property type="entry name" value="Quinoprotein alcohol dehydrogenase-like"/>
    <property type="match status" value="1"/>
</dbReference>
<keyword evidence="9" id="KW-0472">Membrane</keyword>
<keyword evidence="9" id="KW-1133">Transmembrane helix</keyword>
<feature type="domain" description="Cytochrome c" evidence="10">
    <location>
        <begin position="488"/>
        <end position="563"/>
    </location>
</feature>
<keyword evidence="6" id="KW-0560">Oxidoreductase</keyword>
<evidence type="ECO:0000256" key="5">
    <source>
        <dbReference type="ARBA" id="ARBA00022729"/>
    </source>
</evidence>
<evidence type="ECO:0000256" key="7">
    <source>
        <dbReference type="ARBA" id="ARBA00023004"/>
    </source>
</evidence>
<dbReference type="AlphaFoldDB" id="A0A327R2H1"/>
<evidence type="ECO:0000313" key="11">
    <source>
        <dbReference type="EMBL" id="RAJ10258.1"/>
    </source>
</evidence>
<dbReference type="GO" id="GO:0009055">
    <property type="term" value="F:electron transfer activity"/>
    <property type="evidence" value="ECO:0007669"/>
    <property type="project" value="InterPro"/>
</dbReference>
<dbReference type="PROSITE" id="PS51257">
    <property type="entry name" value="PROKAR_LIPOPROTEIN"/>
    <property type="match status" value="1"/>
</dbReference>
<comment type="cofactor">
    <cofactor evidence="1">
        <name>pyrroloquinoline quinone</name>
        <dbReference type="ChEBI" id="CHEBI:58442"/>
    </cofactor>
</comment>
<evidence type="ECO:0000256" key="4">
    <source>
        <dbReference type="ARBA" id="ARBA00022723"/>
    </source>
</evidence>
<name>A0A327R2H1_9FLAO</name>
<gene>
    <name evidence="11" type="ORF">LV92_03007</name>
</gene>
<organism evidence="11 12">
    <name type="scientific">Arenibacter echinorum</name>
    <dbReference type="NCBI Taxonomy" id="440515"/>
    <lineage>
        <taxon>Bacteria</taxon>
        <taxon>Pseudomonadati</taxon>
        <taxon>Bacteroidota</taxon>
        <taxon>Flavobacteriia</taxon>
        <taxon>Flavobacteriales</taxon>
        <taxon>Flavobacteriaceae</taxon>
        <taxon>Arenibacter</taxon>
    </lineage>
</organism>
<keyword evidence="3 8" id="KW-0349">Heme</keyword>
<dbReference type="InterPro" id="IPR002372">
    <property type="entry name" value="PQQ_rpt_dom"/>
</dbReference>